<accession>A0A4D6M0B1</accession>
<dbReference type="Proteomes" id="UP000501690">
    <property type="component" value="Linkage Group LG5"/>
</dbReference>
<organism evidence="2 3">
    <name type="scientific">Vigna unguiculata</name>
    <name type="common">Cowpea</name>
    <dbReference type="NCBI Taxonomy" id="3917"/>
    <lineage>
        <taxon>Eukaryota</taxon>
        <taxon>Viridiplantae</taxon>
        <taxon>Streptophyta</taxon>
        <taxon>Embryophyta</taxon>
        <taxon>Tracheophyta</taxon>
        <taxon>Spermatophyta</taxon>
        <taxon>Magnoliopsida</taxon>
        <taxon>eudicotyledons</taxon>
        <taxon>Gunneridae</taxon>
        <taxon>Pentapetalae</taxon>
        <taxon>rosids</taxon>
        <taxon>fabids</taxon>
        <taxon>Fabales</taxon>
        <taxon>Fabaceae</taxon>
        <taxon>Papilionoideae</taxon>
        <taxon>50 kb inversion clade</taxon>
        <taxon>NPAAA clade</taxon>
        <taxon>indigoferoid/millettioid clade</taxon>
        <taxon>Phaseoleae</taxon>
        <taxon>Vigna</taxon>
    </lineage>
</organism>
<feature type="region of interest" description="Disordered" evidence="1">
    <location>
        <begin position="46"/>
        <end position="67"/>
    </location>
</feature>
<evidence type="ECO:0000313" key="3">
    <source>
        <dbReference type="Proteomes" id="UP000501690"/>
    </source>
</evidence>
<gene>
    <name evidence="2" type="ORF">DEO72_LG5g2069</name>
</gene>
<dbReference type="EMBL" id="CP039349">
    <property type="protein sequence ID" value="QCD93991.1"/>
    <property type="molecule type" value="Genomic_DNA"/>
</dbReference>
<evidence type="ECO:0000256" key="1">
    <source>
        <dbReference type="SAM" id="MobiDB-lite"/>
    </source>
</evidence>
<reference evidence="2 3" key="1">
    <citation type="submission" date="2019-04" db="EMBL/GenBank/DDBJ databases">
        <title>An improved genome assembly and genetic linkage map for asparagus bean, Vigna unguiculata ssp. sesquipedialis.</title>
        <authorList>
            <person name="Xia Q."/>
            <person name="Zhang R."/>
            <person name="Dong Y."/>
        </authorList>
    </citation>
    <scope>NUCLEOTIDE SEQUENCE [LARGE SCALE GENOMIC DNA]</scope>
    <source>
        <tissue evidence="2">Leaf</tissue>
    </source>
</reference>
<sequence length="67" mass="7177">MDENEGADSWLRYCSGNGDDGRLRCCHEMVKVARRRKMVVAPLLQIGGGRRGDGSGGCHGDGGRGEN</sequence>
<evidence type="ECO:0000313" key="2">
    <source>
        <dbReference type="EMBL" id="QCD93991.1"/>
    </source>
</evidence>
<feature type="compositionally biased region" description="Gly residues" evidence="1">
    <location>
        <begin position="46"/>
        <end position="60"/>
    </location>
</feature>
<name>A0A4D6M0B1_VIGUN</name>
<protein>
    <submittedName>
        <fullName evidence="2">Uncharacterized protein</fullName>
    </submittedName>
</protein>
<dbReference type="AlphaFoldDB" id="A0A4D6M0B1"/>
<keyword evidence="3" id="KW-1185">Reference proteome</keyword>
<proteinExistence type="predicted"/>